<dbReference type="GO" id="GO:0006233">
    <property type="term" value="P:dTDP biosynthetic process"/>
    <property type="evidence" value="ECO:0007669"/>
    <property type="project" value="InterPro"/>
</dbReference>
<accession>A0A7X0MVQ4</accession>
<evidence type="ECO:0000256" key="7">
    <source>
        <dbReference type="ARBA" id="ARBA00022777"/>
    </source>
</evidence>
<dbReference type="Gene3D" id="3.40.50.300">
    <property type="entry name" value="P-loop containing nucleotide triphosphate hydrolases"/>
    <property type="match status" value="1"/>
</dbReference>
<reference evidence="14 15" key="1">
    <citation type="submission" date="2020-08" db="EMBL/GenBank/DDBJ databases">
        <title>Genomic Encyclopedia of Type Strains, Phase IV (KMG-IV): sequencing the most valuable type-strain genomes for metagenomic binning, comparative biology and taxonomic classification.</title>
        <authorList>
            <person name="Goeker M."/>
        </authorList>
    </citation>
    <scope>NUCLEOTIDE SEQUENCE [LARGE SCALE GENOMIC DNA]</scope>
    <source>
        <strain evidence="14 15">DSM 22368</strain>
    </source>
</reference>
<keyword evidence="8 12" id="KW-0067">ATP-binding</keyword>
<dbReference type="InParanoid" id="A0A7X0MVQ4"/>
<keyword evidence="4 12" id="KW-0808">Transferase</keyword>
<proteinExistence type="inferred from homology"/>
<dbReference type="FunCoup" id="A0A7X0MVQ4">
    <property type="interactions" value="555"/>
</dbReference>
<dbReference type="Proteomes" id="UP000528457">
    <property type="component" value="Unassembled WGS sequence"/>
</dbReference>
<comment type="caution">
    <text evidence="14">The sequence shown here is derived from an EMBL/GenBank/DDBJ whole genome shotgun (WGS) entry which is preliminary data.</text>
</comment>
<dbReference type="GO" id="GO:0004798">
    <property type="term" value="F:dTMP kinase activity"/>
    <property type="evidence" value="ECO:0007669"/>
    <property type="project" value="UniProtKB-UniRule"/>
</dbReference>
<comment type="function">
    <text evidence="11 12">Phosphorylation of dTMP to form dTDP in both de novo and salvage pathways of dTTP synthesis.</text>
</comment>
<evidence type="ECO:0000256" key="1">
    <source>
        <dbReference type="ARBA" id="ARBA00009776"/>
    </source>
</evidence>
<keyword evidence="5 12" id="KW-0545">Nucleotide biosynthesis</keyword>
<keyword evidence="7 12" id="KW-0418">Kinase</keyword>
<dbReference type="PANTHER" id="PTHR10344:SF4">
    <property type="entry name" value="UMP-CMP KINASE 2, MITOCHONDRIAL"/>
    <property type="match status" value="1"/>
</dbReference>
<evidence type="ECO:0000313" key="14">
    <source>
        <dbReference type="EMBL" id="MBB6521956.1"/>
    </source>
</evidence>
<comment type="catalytic activity">
    <reaction evidence="10 12">
        <text>dTMP + ATP = dTDP + ADP</text>
        <dbReference type="Rhea" id="RHEA:13517"/>
        <dbReference type="ChEBI" id="CHEBI:30616"/>
        <dbReference type="ChEBI" id="CHEBI:58369"/>
        <dbReference type="ChEBI" id="CHEBI:63528"/>
        <dbReference type="ChEBI" id="CHEBI:456216"/>
        <dbReference type="EC" id="2.7.4.9"/>
    </reaction>
</comment>
<evidence type="ECO:0000256" key="5">
    <source>
        <dbReference type="ARBA" id="ARBA00022727"/>
    </source>
</evidence>
<dbReference type="GO" id="GO:0005829">
    <property type="term" value="C:cytosol"/>
    <property type="evidence" value="ECO:0007669"/>
    <property type="project" value="TreeGrafter"/>
</dbReference>
<dbReference type="InterPro" id="IPR027417">
    <property type="entry name" value="P-loop_NTPase"/>
</dbReference>
<dbReference type="NCBIfam" id="TIGR00041">
    <property type="entry name" value="DTMP_kinase"/>
    <property type="match status" value="1"/>
</dbReference>
<dbReference type="EMBL" id="JACHHT010000002">
    <property type="protein sequence ID" value="MBB6521956.1"/>
    <property type="molecule type" value="Genomic_DNA"/>
</dbReference>
<name>A0A7X0MVQ4_9GAMM</name>
<evidence type="ECO:0000313" key="15">
    <source>
        <dbReference type="Proteomes" id="UP000528457"/>
    </source>
</evidence>
<evidence type="ECO:0000256" key="2">
    <source>
        <dbReference type="ARBA" id="ARBA00012980"/>
    </source>
</evidence>
<evidence type="ECO:0000256" key="11">
    <source>
        <dbReference type="ARBA" id="ARBA00057735"/>
    </source>
</evidence>
<dbReference type="AlphaFoldDB" id="A0A7X0MVQ4"/>
<evidence type="ECO:0000256" key="4">
    <source>
        <dbReference type="ARBA" id="ARBA00022679"/>
    </source>
</evidence>
<dbReference type="Pfam" id="PF02223">
    <property type="entry name" value="Thymidylate_kin"/>
    <property type="match status" value="1"/>
</dbReference>
<sequence>MQTMKPGLFITVEGTEGVGKTSNMNFIRETLEARGIEVVCTREPGGTPLAEELRELLLSNREEKVDETAELLMMFAARAQHLQSLIIPSLMRGAWVLCDRFTDATYAYQGAGRGLSMQTIAQLESIVQGQLQPDATFILDVDVRLGLERASKRSEADRFESEHIEFFERIRACYLSRAEQQPKRYFVINAGQTLDKVQQDIHSQLKLLLP</sequence>
<evidence type="ECO:0000256" key="8">
    <source>
        <dbReference type="ARBA" id="ARBA00022840"/>
    </source>
</evidence>
<evidence type="ECO:0000256" key="10">
    <source>
        <dbReference type="ARBA" id="ARBA00048743"/>
    </source>
</evidence>
<dbReference type="CDD" id="cd01672">
    <property type="entry name" value="TMPK"/>
    <property type="match status" value="1"/>
</dbReference>
<dbReference type="GO" id="GO:0006227">
    <property type="term" value="P:dUDP biosynthetic process"/>
    <property type="evidence" value="ECO:0007669"/>
    <property type="project" value="TreeGrafter"/>
</dbReference>
<keyword evidence="6 12" id="KW-0547">Nucleotide-binding</keyword>
<evidence type="ECO:0000256" key="9">
    <source>
        <dbReference type="ARBA" id="ARBA00029962"/>
    </source>
</evidence>
<dbReference type="FunFam" id="3.40.50.300:FF:000225">
    <property type="entry name" value="Thymidylate kinase"/>
    <property type="match status" value="1"/>
</dbReference>
<dbReference type="SUPFAM" id="SSF52540">
    <property type="entry name" value="P-loop containing nucleoside triphosphate hydrolases"/>
    <property type="match status" value="1"/>
</dbReference>
<protein>
    <recommendedName>
        <fullName evidence="3 12">Thymidylate kinase</fullName>
        <ecNumber evidence="2 12">2.7.4.9</ecNumber>
    </recommendedName>
    <alternativeName>
        <fullName evidence="9 12">dTMP kinase</fullName>
    </alternativeName>
</protein>
<feature type="domain" description="Thymidylate kinase-like" evidence="13">
    <location>
        <begin position="12"/>
        <end position="201"/>
    </location>
</feature>
<dbReference type="PANTHER" id="PTHR10344">
    <property type="entry name" value="THYMIDYLATE KINASE"/>
    <property type="match status" value="1"/>
</dbReference>
<feature type="binding site" evidence="12">
    <location>
        <begin position="14"/>
        <end position="21"/>
    </location>
    <ligand>
        <name>ATP</name>
        <dbReference type="ChEBI" id="CHEBI:30616"/>
    </ligand>
</feature>
<evidence type="ECO:0000256" key="12">
    <source>
        <dbReference type="HAMAP-Rule" id="MF_00165"/>
    </source>
</evidence>
<keyword evidence="15" id="KW-1185">Reference proteome</keyword>
<dbReference type="HAMAP" id="MF_00165">
    <property type="entry name" value="Thymidylate_kinase"/>
    <property type="match status" value="1"/>
</dbReference>
<gene>
    <name evidence="12" type="primary">tmk</name>
    <name evidence="14" type="ORF">HNR48_002241</name>
</gene>
<dbReference type="GO" id="GO:0006235">
    <property type="term" value="P:dTTP biosynthetic process"/>
    <property type="evidence" value="ECO:0007669"/>
    <property type="project" value="UniProtKB-UniRule"/>
</dbReference>
<evidence type="ECO:0000256" key="3">
    <source>
        <dbReference type="ARBA" id="ARBA00017144"/>
    </source>
</evidence>
<dbReference type="GO" id="GO:0005524">
    <property type="term" value="F:ATP binding"/>
    <property type="evidence" value="ECO:0007669"/>
    <property type="project" value="UniProtKB-UniRule"/>
</dbReference>
<evidence type="ECO:0000256" key="6">
    <source>
        <dbReference type="ARBA" id="ARBA00022741"/>
    </source>
</evidence>
<evidence type="ECO:0000259" key="13">
    <source>
        <dbReference type="Pfam" id="PF02223"/>
    </source>
</evidence>
<dbReference type="InterPro" id="IPR018094">
    <property type="entry name" value="Thymidylate_kinase"/>
</dbReference>
<comment type="similarity">
    <text evidence="1 12">Belongs to the thymidylate kinase family.</text>
</comment>
<dbReference type="EC" id="2.7.4.9" evidence="2 12"/>
<organism evidence="14 15">
    <name type="scientific">Pseudoteredinibacter isoporae</name>
    <dbReference type="NCBI Taxonomy" id="570281"/>
    <lineage>
        <taxon>Bacteria</taxon>
        <taxon>Pseudomonadati</taxon>
        <taxon>Pseudomonadota</taxon>
        <taxon>Gammaproteobacteria</taxon>
        <taxon>Cellvibrionales</taxon>
        <taxon>Cellvibrionaceae</taxon>
        <taxon>Pseudoteredinibacter</taxon>
    </lineage>
</organism>
<dbReference type="InterPro" id="IPR039430">
    <property type="entry name" value="Thymidylate_kin-like_dom"/>
</dbReference>